<comment type="subunit">
    <text evidence="3">Homodimer.</text>
</comment>
<dbReference type="GO" id="GO:0008768">
    <property type="term" value="F:UDP-sugar diphosphatase activity"/>
    <property type="evidence" value="ECO:0007669"/>
    <property type="project" value="UniProtKB-EC"/>
</dbReference>
<reference evidence="13" key="1">
    <citation type="submission" date="2020-11" db="EMBL/GenBank/DDBJ databases">
        <authorList>
            <person name="Tran Van P."/>
        </authorList>
    </citation>
    <scope>NUCLEOTIDE SEQUENCE</scope>
</reference>
<organism evidence="13">
    <name type="scientific">Oppiella nova</name>
    <dbReference type="NCBI Taxonomy" id="334625"/>
    <lineage>
        <taxon>Eukaryota</taxon>
        <taxon>Metazoa</taxon>
        <taxon>Ecdysozoa</taxon>
        <taxon>Arthropoda</taxon>
        <taxon>Chelicerata</taxon>
        <taxon>Arachnida</taxon>
        <taxon>Acari</taxon>
        <taxon>Acariformes</taxon>
        <taxon>Sarcoptiformes</taxon>
        <taxon>Oribatida</taxon>
        <taxon>Brachypylina</taxon>
        <taxon>Oppioidea</taxon>
        <taxon>Oppiidae</taxon>
        <taxon>Oppiella</taxon>
    </lineage>
</organism>
<protein>
    <recommendedName>
        <fullName evidence="10">Uridine diphosphate glucose pyrophosphatase NUDT14</fullName>
        <ecNumber evidence="9">3.6.1.45</ecNumber>
    </recommendedName>
    <alternativeName>
        <fullName evidence="11">Nucleoside diphosphate-linked moiety X motif 14</fullName>
    </alternativeName>
</protein>
<accession>A0A7R9MK10</accession>
<dbReference type="OrthoDB" id="10249920at2759"/>
<feature type="domain" description="Nudix hydrolase" evidence="12">
    <location>
        <begin position="24"/>
        <end position="195"/>
    </location>
</feature>
<comment type="function">
    <text evidence="8">Hydrolyzes UDP-glucose to glucose 1-phosphate and UMP and ADP-ribose to ribose 5-phosphate and AMP. The physiological substrate is probably UDP-glucose. Poor activity on other substrates such as ADP-glucose, CDP-glucose, GDP-glucose and GDP-mannose.</text>
</comment>
<evidence type="ECO:0000256" key="3">
    <source>
        <dbReference type="ARBA" id="ARBA00011738"/>
    </source>
</evidence>
<dbReference type="EC" id="3.6.1.45" evidence="9"/>
<sequence length="210" mass="23843">MIVLIITSNKSLINGKPLIWDAIKIHDSVAVIVYNRTSKRLLFVRQFRPAVFFSYLCKSVDTLDLNVFSKDNIHNVNKQLLDNPNLGYTIEICAGILDKQGKSPQEVAKEEIEEEIGYKVELNTVKFISSYRSGVGHSGSLQYLYYCEITDETPKGKGGGVEDESIEVIELSIEEAKKLLYCEDTEAKLSRPTAMLFALCWFFYERSPQL</sequence>
<evidence type="ECO:0000313" key="13">
    <source>
        <dbReference type="EMBL" id="CAD7661677.1"/>
    </source>
</evidence>
<dbReference type="GO" id="GO:0005737">
    <property type="term" value="C:cytoplasm"/>
    <property type="evidence" value="ECO:0007669"/>
    <property type="project" value="UniProtKB-SubCell"/>
</dbReference>
<dbReference type="Proteomes" id="UP000728032">
    <property type="component" value="Unassembled WGS sequence"/>
</dbReference>
<dbReference type="PANTHER" id="PTHR11839">
    <property type="entry name" value="UDP/ADP-SUGAR PYROPHOSPHATASE"/>
    <property type="match status" value="1"/>
</dbReference>
<dbReference type="GO" id="GO:0006753">
    <property type="term" value="P:nucleoside phosphate metabolic process"/>
    <property type="evidence" value="ECO:0007669"/>
    <property type="project" value="TreeGrafter"/>
</dbReference>
<gene>
    <name evidence="13" type="ORF">ONB1V03_LOCUS18237</name>
</gene>
<dbReference type="CDD" id="cd18887">
    <property type="entry name" value="NUDIX_UGPPase_Nudt14"/>
    <property type="match status" value="1"/>
</dbReference>
<keyword evidence="5" id="KW-0378">Hydrolase</keyword>
<dbReference type="Gene3D" id="3.90.79.10">
    <property type="entry name" value="Nucleoside Triphosphate Pyrophosphohydrolase"/>
    <property type="match status" value="1"/>
</dbReference>
<evidence type="ECO:0000256" key="2">
    <source>
        <dbReference type="ARBA" id="ARBA00004496"/>
    </source>
</evidence>
<evidence type="ECO:0000256" key="4">
    <source>
        <dbReference type="ARBA" id="ARBA00022490"/>
    </source>
</evidence>
<evidence type="ECO:0000256" key="8">
    <source>
        <dbReference type="ARBA" id="ARBA00054674"/>
    </source>
</evidence>
<evidence type="ECO:0000256" key="1">
    <source>
        <dbReference type="ARBA" id="ARBA00001946"/>
    </source>
</evidence>
<dbReference type="EMBL" id="CAJPVJ010024600">
    <property type="protein sequence ID" value="CAG2178813.1"/>
    <property type="molecule type" value="Genomic_DNA"/>
</dbReference>
<evidence type="ECO:0000256" key="9">
    <source>
        <dbReference type="ARBA" id="ARBA00066480"/>
    </source>
</evidence>
<dbReference type="InterPro" id="IPR004385">
    <property type="entry name" value="NDP_pyrophosphatase"/>
</dbReference>
<keyword evidence="4" id="KW-0963">Cytoplasm</keyword>
<evidence type="ECO:0000256" key="7">
    <source>
        <dbReference type="ARBA" id="ARBA00051086"/>
    </source>
</evidence>
<evidence type="ECO:0000256" key="10">
    <source>
        <dbReference type="ARBA" id="ARBA00071467"/>
    </source>
</evidence>
<evidence type="ECO:0000256" key="5">
    <source>
        <dbReference type="ARBA" id="ARBA00022801"/>
    </source>
</evidence>
<comment type="subcellular location">
    <subcellularLocation>
        <location evidence="2">Cytoplasm</location>
    </subcellularLocation>
</comment>
<dbReference type="AlphaFoldDB" id="A0A7R9MK10"/>
<evidence type="ECO:0000256" key="11">
    <source>
        <dbReference type="ARBA" id="ARBA00080475"/>
    </source>
</evidence>
<comment type="catalytic activity">
    <reaction evidence="7">
        <text>UDP-sugar + H2O = UMP + alpha-D-aldose 1-phosphate.</text>
        <dbReference type="EC" id="3.6.1.45"/>
    </reaction>
</comment>
<dbReference type="GO" id="GO:0046872">
    <property type="term" value="F:metal ion binding"/>
    <property type="evidence" value="ECO:0007669"/>
    <property type="project" value="InterPro"/>
</dbReference>
<name>A0A7R9MK10_9ACAR</name>
<dbReference type="PANTHER" id="PTHR11839:SF15">
    <property type="entry name" value="URIDINE DIPHOSPHATE GLUCOSE PYROPHOSPHATASE NUDT14"/>
    <property type="match status" value="1"/>
</dbReference>
<dbReference type="InterPro" id="IPR000086">
    <property type="entry name" value="NUDIX_hydrolase_dom"/>
</dbReference>
<dbReference type="FunFam" id="3.90.79.10:FF:000035">
    <property type="entry name" value="Uridine diphosphate glucose pyrophosphatase"/>
    <property type="match status" value="1"/>
</dbReference>
<evidence type="ECO:0000259" key="12">
    <source>
        <dbReference type="PROSITE" id="PS51462"/>
    </source>
</evidence>
<dbReference type="EMBL" id="OC939425">
    <property type="protein sequence ID" value="CAD7661677.1"/>
    <property type="molecule type" value="Genomic_DNA"/>
</dbReference>
<dbReference type="NCBIfam" id="TIGR00052">
    <property type="entry name" value="nudix-type nucleoside diphosphatase, YffH/AdpP family"/>
    <property type="match status" value="1"/>
</dbReference>
<keyword evidence="14" id="KW-1185">Reference proteome</keyword>
<dbReference type="InterPro" id="IPR015797">
    <property type="entry name" value="NUDIX_hydrolase-like_dom_sf"/>
</dbReference>
<dbReference type="SUPFAM" id="SSF55811">
    <property type="entry name" value="Nudix"/>
    <property type="match status" value="1"/>
</dbReference>
<dbReference type="GO" id="GO:0019693">
    <property type="term" value="P:ribose phosphate metabolic process"/>
    <property type="evidence" value="ECO:0007669"/>
    <property type="project" value="TreeGrafter"/>
</dbReference>
<comment type="cofactor">
    <cofactor evidence="1">
        <name>Mg(2+)</name>
        <dbReference type="ChEBI" id="CHEBI:18420"/>
    </cofactor>
</comment>
<evidence type="ECO:0000313" key="14">
    <source>
        <dbReference type="Proteomes" id="UP000728032"/>
    </source>
</evidence>
<evidence type="ECO:0000256" key="6">
    <source>
        <dbReference type="ARBA" id="ARBA00022842"/>
    </source>
</evidence>
<proteinExistence type="predicted"/>
<dbReference type="PROSITE" id="PS51462">
    <property type="entry name" value="NUDIX"/>
    <property type="match status" value="1"/>
</dbReference>
<keyword evidence="6" id="KW-0460">Magnesium</keyword>